<dbReference type="EMBL" id="JAKOGI010000008">
    <property type="protein sequence ID" value="KAJ8451614.1"/>
    <property type="molecule type" value="Genomic_DNA"/>
</dbReference>
<feature type="transmembrane region" description="Helical" evidence="1">
    <location>
        <begin position="51"/>
        <end position="72"/>
    </location>
</feature>
<feature type="transmembrane region" description="Helical" evidence="1">
    <location>
        <begin position="243"/>
        <end position="264"/>
    </location>
</feature>
<proteinExistence type="predicted"/>
<keyword evidence="1" id="KW-0812">Transmembrane</keyword>
<protein>
    <submittedName>
        <fullName evidence="2">Uncharacterized protein</fullName>
    </submittedName>
</protein>
<accession>A0A9Q1KZ78</accession>
<feature type="transmembrane region" description="Helical" evidence="1">
    <location>
        <begin position="135"/>
        <end position="157"/>
    </location>
</feature>
<evidence type="ECO:0000256" key="1">
    <source>
        <dbReference type="SAM" id="Phobius"/>
    </source>
</evidence>
<organism evidence="2 3">
    <name type="scientific">Carnegiea gigantea</name>
    <dbReference type="NCBI Taxonomy" id="171969"/>
    <lineage>
        <taxon>Eukaryota</taxon>
        <taxon>Viridiplantae</taxon>
        <taxon>Streptophyta</taxon>
        <taxon>Embryophyta</taxon>
        <taxon>Tracheophyta</taxon>
        <taxon>Spermatophyta</taxon>
        <taxon>Magnoliopsida</taxon>
        <taxon>eudicotyledons</taxon>
        <taxon>Gunneridae</taxon>
        <taxon>Pentapetalae</taxon>
        <taxon>Caryophyllales</taxon>
        <taxon>Cactineae</taxon>
        <taxon>Cactaceae</taxon>
        <taxon>Cactoideae</taxon>
        <taxon>Echinocereeae</taxon>
        <taxon>Carnegiea</taxon>
    </lineage>
</organism>
<keyword evidence="1" id="KW-0472">Membrane</keyword>
<sequence>MKPSHIKGSFRGIGILRSVTDVHCCLSFHNLCILSMEGSDFRLPEVLVRELWYLLGICFEFALIYAYITAVYERDPCYWIVGPREDTRMSMRVPCLGGALLTQVAGSKELLGRPKSFLDAGLEETNNLVQDVIDVMRWVGVVVGIFYSEVGMLLTLFRHGIVNWPWLREQLLSICVWQDLLMSTSGSKAPLSFWSMVELPAFRYLLCFALARRDLAGIYWVAEIPCVVLVKFPMHKCYLGARLSFISVSLGYVISSYVLVYLGYVRFCQCMGMIGSAAKSHERMASLIRHLHLDCFDNSQFDTIVMKTSGDQKFCGVLVFIFDLDMGVSLTDSIQWAVVSQLTSVDHSFLAARNFDLNDFVFRLLMPVCGGQYVLILFRTKVRIPLLFGYSEVVYENDWFCFYERNLPFKAYLSGLLLQ</sequence>
<dbReference type="AlphaFoldDB" id="A0A9Q1KZ78"/>
<keyword evidence="1" id="KW-1133">Transmembrane helix</keyword>
<gene>
    <name evidence="2" type="ORF">Cgig2_018248</name>
</gene>
<comment type="caution">
    <text evidence="2">The sequence shown here is derived from an EMBL/GenBank/DDBJ whole genome shotgun (WGS) entry which is preliminary data.</text>
</comment>
<keyword evidence="3" id="KW-1185">Reference proteome</keyword>
<evidence type="ECO:0000313" key="2">
    <source>
        <dbReference type="EMBL" id="KAJ8451614.1"/>
    </source>
</evidence>
<evidence type="ECO:0000313" key="3">
    <source>
        <dbReference type="Proteomes" id="UP001153076"/>
    </source>
</evidence>
<dbReference type="Proteomes" id="UP001153076">
    <property type="component" value="Unassembled WGS sequence"/>
</dbReference>
<name>A0A9Q1KZ78_9CARY</name>
<reference evidence="2" key="1">
    <citation type="submission" date="2022-04" db="EMBL/GenBank/DDBJ databases">
        <title>Carnegiea gigantea Genome sequencing and assembly v2.</title>
        <authorList>
            <person name="Copetti D."/>
            <person name="Sanderson M.J."/>
            <person name="Burquez A."/>
            <person name="Wojciechowski M.F."/>
        </authorList>
    </citation>
    <scope>NUCLEOTIDE SEQUENCE</scope>
    <source>
        <strain evidence="2">SGP5-SGP5p</strain>
        <tissue evidence="2">Aerial part</tissue>
    </source>
</reference>